<organism evidence="2 3">
    <name type="scientific">Drosophila gunungcola</name>
    <name type="common">fruit fly</name>
    <dbReference type="NCBI Taxonomy" id="103775"/>
    <lineage>
        <taxon>Eukaryota</taxon>
        <taxon>Metazoa</taxon>
        <taxon>Ecdysozoa</taxon>
        <taxon>Arthropoda</taxon>
        <taxon>Hexapoda</taxon>
        <taxon>Insecta</taxon>
        <taxon>Pterygota</taxon>
        <taxon>Neoptera</taxon>
        <taxon>Endopterygota</taxon>
        <taxon>Diptera</taxon>
        <taxon>Brachycera</taxon>
        <taxon>Muscomorpha</taxon>
        <taxon>Ephydroidea</taxon>
        <taxon>Drosophilidae</taxon>
        <taxon>Drosophila</taxon>
        <taxon>Sophophora</taxon>
    </lineage>
</organism>
<dbReference type="Proteomes" id="UP001059596">
    <property type="component" value="Unassembled WGS sequence"/>
</dbReference>
<gene>
    <name evidence="2" type="ORF">M5D96_014040</name>
</gene>
<name>A0A9P9YA65_9MUSC</name>
<keyword evidence="1" id="KW-0812">Transmembrane</keyword>
<keyword evidence="1" id="KW-1133">Transmembrane helix</keyword>
<feature type="non-terminal residue" evidence="2">
    <location>
        <position position="1"/>
    </location>
</feature>
<evidence type="ECO:0000313" key="2">
    <source>
        <dbReference type="EMBL" id="KAI8033206.1"/>
    </source>
</evidence>
<dbReference type="AlphaFoldDB" id="A0A9P9YA65"/>
<dbReference type="EMBL" id="JAMKOV010000168">
    <property type="protein sequence ID" value="KAI8033206.1"/>
    <property type="molecule type" value="Genomic_DNA"/>
</dbReference>
<feature type="transmembrane region" description="Helical" evidence="1">
    <location>
        <begin position="12"/>
        <end position="33"/>
    </location>
</feature>
<evidence type="ECO:0000313" key="3">
    <source>
        <dbReference type="Proteomes" id="UP001059596"/>
    </source>
</evidence>
<accession>A0A9P9YA65</accession>
<evidence type="ECO:0000256" key="1">
    <source>
        <dbReference type="SAM" id="Phobius"/>
    </source>
</evidence>
<comment type="caution">
    <text evidence="2">The sequence shown here is derived from an EMBL/GenBank/DDBJ whole genome shotgun (WGS) entry which is preliminary data.</text>
</comment>
<sequence>ENTTIQLALHFAFPLVSLRFDILLFFYSYLLFISAQKTVGGKSTLIVNQLSVSQLSLFGSAFLFTKTNYTLSLSLNISECFCVRCVSAA</sequence>
<protein>
    <submittedName>
        <fullName evidence="2">Uncharacterized protein</fullName>
    </submittedName>
</protein>
<keyword evidence="1" id="KW-0472">Membrane</keyword>
<keyword evidence="3" id="KW-1185">Reference proteome</keyword>
<proteinExistence type="predicted"/>
<reference evidence="2" key="1">
    <citation type="journal article" date="2023" name="Genome Biol. Evol.">
        <title>Long-read-based Genome Assembly of Drosophila gunungcola Reveals Fewer Chemosensory Genes in Flower-breeding Species.</title>
        <authorList>
            <person name="Negi A."/>
            <person name="Liao B.Y."/>
            <person name="Yeh S.D."/>
        </authorList>
    </citation>
    <scope>NUCLEOTIDE SEQUENCE</scope>
    <source>
        <strain evidence="2">Sukarami</strain>
    </source>
</reference>